<protein>
    <submittedName>
        <fullName evidence="2">Uncharacterized protein</fullName>
    </submittedName>
</protein>
<sequence>MVQTLLDLELTAPWKPKNRHHHHRLRKTALSFARFLKLVSVRRRDIAYVDHREFDTRRSGKANVIRNSDLTAPFLKYRADELHVCIARLKGWQTGPRRMLWGKEGRERPPMPTSRSSIDCP</sequence>
<name>A0ABW3P038_9SPHN</name>
<keyword evidence="3" id="KW-1185">Reference proteome</keyword>
<dbReference type="RefSeq" id="WP_380909772.1">
    <property type="nucleotide sequence ID" value="NZ_JBHTLS010000100.1"/>
</dbReference>
<evidence type="ECO:0000256" key="1">
    <source>
        <dbReference type="SAM" id="MobiDB-lite"/>
    </source>
</evidence>
<organism evidence="2 3">
    <name type="scientific">Sphingobium olei</name>
    <dbReference type="NCBI Taxonomy" id="420955"/>
    <lineage>
        <taxon>Bacteria</taxon>
        <taxon>Pseudomonadati</taxon>
        <taxon>Pseudomonadota</taxon>
        <taxon>Alphaproteobacteria</taxon>
        <taxon>Sphingomonadales</taxon>
        <taxon>Sphingomonadaceae</taxon>
        <taxon>Sphingobium</taxon>
    </lineage>
</organism>
<reference evidence="3" key="1">
    <citation type="journal article" date="2019" name="Int. J. Syst. Evol. Microbiol.">
        <title>The Global Catalogue of Microorganisms (GCM) 10K type strain sequencing project: providing services to taxonomists for standard genome sequencing and annotation.</title>
        <authorList>
            <consortium name="The Broad Institute Genomics Platform"/>
            <consortium name="The Broad Institute Genome Sequencing Center for Infectious Disease"/>
            <person name="Wu L."/>
            <person name="Ma J."/>
        </authorList>
    </citation>
    <scope>NUCLEOTIDE SEQUENCE [LARGE SCALE GENOMIC DNA]</scope>
    <source>
        <strain evidence="3">CCUG 54329</strain>
    </source>
</reference>
<comment type="caution">
    <text evidence="2">The sequence shown here is derived from an EMBL/GenBank/DDBJ whole genome shotgun (WGS) entry which is preliminary data.</text>
</comment>
<gene>
    <name evidence="2" type="ORF">ACFQ24_06195</name>
</gene>
<proteinExistence type="predicted"/>
<dbReference type="EMBL" id="JBHTLS010000100">
    <property type="protein sequence ID" value="MFD1104462.1"/>
    <property type="molecule type" value="Genomic_DNA"/>
</dbReference>
<evidence type="ECO:0000313" key="2">
    <source>
        <dbReference type="EMBL" id="MFD1104462.1"/>
    </source>
</evidence>
<dbReference type="Proteomes" id="UP001597203">
    <property type="component" value="Unassembled WGS sequence"/>
</dbReference>
<evidence type="ECO:0000313" key="3">
    <source>
        <dbReference type="Proteomes" id="UP001597203"/>
    </source>
</evidence>
<feature type="region of interest" description="Disordered" evidence="1">
    <location>
        <begin position="100"/>
        <end position="121"/>
    </location>
</feature>
<accession>A0ABW3P038</accession>